<dbReference type="EMBL" id="FOGF01000011">
    <property type="protein sequence ID" value="SEQ91631.1"/>
    <property type="molecule type" value="Genomic_DNA"/>
</dbReference>
<dbReference type="InterPro" id="IPR029044">
    <property type="entry name" value="Nucleotide-diphossugar_trans"/>
</dbReference>
<dbReference type="STRING" id="137733.SAMN05421767_1111"/>
<proteinExistence type="predicted"/>
<gene>
    <name evidence="1" type="ORF">SAMN05421767_1111</name>
</gene>
<dbReference type="Proteomes" id="UP000198556">
    <property type="component" value="Unassembled WGS sequence"/>
</dbReference>
<protein>
    <submittedName>
        <fullName evidence="1">Uncharacterized protein</fullName>
    </submittedName>
</protein>
<accession>A0A1H9JXD3</accession>
<keyword evidence="2" id="KW-1185">Reference proteome</keyword>
<organism evidence="1 2">
    <name type="scientific">Granulicatella balaenopterae</name>
    <dbReference type="NCBI Taxonomy" id="137733"/>
    <lineage>
        <taxon>Bacteria</taxon>
        <taxon>Bacillati</taxon>
        <taxon>Bacillota</taxon>
        <taxon>Bacilli</taxon>
        <taxon>Lactobacillales</taxon>
        <taxon>Carnobacteriaceae</taxon>
        <taxon>Granulicatella</taxon>
    </lineage>
</organism>
<reference evidence="1 2" key="1">
    <citation type="submission" date="2016-10" db="EMBL/GenBank/DDBJ databases">
        <authorList>
            <person name="de Groot N.N."/>
        </authorList>
    </citation>
    <scope>NUCLEOTIDE SEQUENCE [LARGE SCALE GENOMIC DNA]</scope>
    <source>
        <strain evidence="1 2">DSM 15827</strain>
    </source>
</reference>
<evidence type="ECO:0000313" key="1">
    <source>
        <dbReference type="EMBL" id="SEQ91631.1"/>
    </source>
</evidence>
<dbReference type="Gene3D" id="3.90.550.10">
    <property type="entry name" value="Spore Coat Polysaccharide Biosynthesis Protein SpsA, Chain A"/>
    <property type="match status" value="1"/>
</dbReference>
<feature type="non-terminal residue" evidence="1">
    <location>
        <position position="1"/>
    </location>
</feature>
<sequence length="97" mass="11402">SYVSMNMWGLTPEYMDLLEVGFEDFFNQDHPDMLKVEYLLPMHIGDLLEADKVSVKLLETNDKWFGMTYHEDKKDVAQAFDKLISDGLYQRDLFSDL</sequence>
<dbReference type="AlphaFoldDB" id="A0A1H9JXD3"/>
<evidence type="ECO:0000313" key="2">
    <source>
        <dbReference type="Proteomes" id="UP000198556"/>
    </source>
</evidence>
<name>A0A1H9JXD3_9LACT</name>